<accession>A0AAV5W5P7</accession>
<evidence type="ECO:0000313" key="1">
    <source>
        <dbReference type="EMBL" id="GMT25680.1"/>
    </source>
</evidence>
<organism evidence="1 2">
    <name type="scientific">Pristionchus fissidentatus</name>
    <dbReference type="NCBI Taxonomy" id="1538716"/>
    <lineage>
        <taxon>Eukaryota</taxon>
        <taxon>Metazoa</taxon>
        <taxon>Ecdysozoa</taxon>
        <taxon>Nematoda</taxon>
        <taxon>Chromadorea</taxon>
        <taxon>Rhabditida</taxon>
        <taxon>Rhabditina</taxon>
        <taxon>Diplogasteromorpha</taxon>
        <taxon>Diplogasteroidea</taxon>
        <taxon>Neodiplogasteridae</taxon>
        <taxon>Pristionchus</taxon>
    </lineage>
</organism>
<feature type="non-terminal residue" evidence="1">
    <location>
        <position position="1"/>
    </location>
</feature>
<evidence type="ECO:0000313" key="2">
    <source>
        <dbReference type="Proteomes" id="UP001432322"/>
    </source>
</evidence>
<comment type="caution">
    <text evidence="1">The sequence shown here is derived from an EMBL/GenBank/DDBJ whole genome shotgun (WGS) entry which is preliminary data.</text>
</comment>
<keyword evidence="2" id="KW-1185">Reference proteome</keyword>
<name>A0AAV5W5P7_9BILA</name>
<gene>
    <name evidence="1" type="ORF">PFISCL1PPCAC_16977</name>
</gene>
<reference evidence="1" key="1">
    <citation type="submission" date="2023-10" db="EMBL/GenBank/DDBJ databases">
        <title>Genome assembly of Pristionchus species.</title>
        <authorList>
            <person name="Yoshida K."/>
            <person name="Sommer R.J."/>
        </authorList>
    </citation>
    <scope>NUCLEOTIDE SEQUENCE</scope>
    <source>
        <strain evidence="1">RS5133</strain>
    </source>
</reference>
<proteinExistence type="predicted"/>
<protein>
    <submittedName>
        <fullName evidence="1">Uncharacterized protein</fullName>
    </submittedName>
</protein>
<dbReference type="AlphaFoldDB" id="A0AAV5W5P7"/>
<sequence length="192" mass="22036">KSWDGEIIDSDCFDVAFYFNTNTHKIYRATFHPPNDIQIDFIRDFEEGEKYLGNMWLERKINGKLVIYRVWDLTLEIIVDVTDEKLKGCFLKTIHRGKLILSKVDLEDEGKAINLSPKIIVLKCGDATTFDNDDSPLVYFCPIGWNSCSLFVVDTTTMEILSIKLPRQVNNSTTGYWYSVVGVHGGEISVRR</sequence>
<dbReference type="EMBL" id="BTSY01000004">
    <property type="protein sequence ID" value="GMT25680.1"/>
    <property type="molecule type" value="Genomic_DNA"/>
</dbReference>
<feature type="non-terminal residue" evidence="1">
    <location>
        <position position="192"/>
    </location>
</feature>
<dbReference type="Proteomes" id="UP001432322">
    <property type="component" value="Unassembled WGS sequence"/>
</dbReference>